<dbReference type="OrthoDB" id="9995439at2"/>
<dbReference type="RefSeq" id="WP_146352230.1">
    <property type="nucleotide sequence ID" value="NZ_VOBR01000008.1"/>
</dbReference>
<dbReference type="EMBL" id="VOBR01000008">
    <property type="protein sequence ID" value="TWP51473.1"/>
    <property type="molecule type" value="Genomic_DNA"/>
</dbReference>
<name>A0A563EUZ6_9PSEU</name>
<comment type="caution">
    <text evidence="1">The sequence shown here is derived from an EMBL/GenBank/DDBJ whole genome shotgun (WGS) entry which is preliminary data.</text>
</comment>
<proteinExistence type="predicted"/>
<evidence type="ECO:0000313" key="1">
    <source>
        <dbReference type="EMBL" id="TWP51473.1"/>
    </source>
</evidence>
<gene>
    <name evidence="1" type="ORF">FKR81_14770</name>
</gene>
<organism evidence="1 2">
    <name type="scientific">Lentzea tibetensis</name>
    <dbReference type="NCBI Taxonomy" id="2591470"/>
    <lineage>
        <taxon>Bacteria</taxon>
        <taxon>Bacillati</taxon>
        <taxon>Actinomycetota</taxon>
        <taxon>Actinomycetes</taxon>
        <taxon>Pseudonocardiales</taxon>
        <taxon>Pseudonocardiaceae</taxon>
        <taxon>Lentzea</taxon>
    </lineage>
</organism>
<reference evidence="1 2" key="1">
    <citation type="submission" date="2019-07" db="EMBL/GenBank/DDBJ databases">
        <title>Lentzea xizangensis sp. nov., isolated from Qinghai-Tibetan Plateau Soils.</title>
        <authorList>
            <person name="Huang J."/>
        </authorList>
    </citation>
    <scope>NUCLEOTIDE SEQUENCE [LARGE SCALE GENOMIC DNA]</scope>
    <source>
        <strain evidence="1 2">FXJ1.1311</strain>
    </source>
</reference>
<accession>A0A563EUZ6</accession>
<evidence type="ECO:0000313" key="2">
    <source>
        <dbReference type="Proteomes" id="UP000316639"/>
    </source>
</evidence>
<sequence length="59" mass="6739">MTATFARVLDHTATNCRLNCGLMTVLIDRYGTGQMTRVHCGTYREKCPQEPRPVPQWRG</sequence>
<dbReference type="AlphaFoldDB" id="A0A563EUZ6"/>
<protein>
    <submittedName>
        <fullName evidence="1">Uncharacterized protein</fullName>
    </submittedName>
</protein>
<keyword evidence="2" id="KW-1185">Reference proteome</keyword>
<dbReference type="Proteomes" id="UP000316639">
    <property type="component" value="Unassembled WGS sequence"/>
</dbReference>